<reference evidence="10" key="1">
    <citation type="submission" date="2020-11" db="EMBL/GenBank/DDBJ databases">
        <title>Isolation and identification of active actinomycetes.</title>
        <authorList>
            <person name="Sun X."/>
        </authorList>
    </citation>
    <scope>NUCLEOTIDE SEQUENCE</scope>
    <source>
        <strain evidence="10">NEAU-A11</strain>
    </source>
</reference>
<dbReference type="RefSeq" id="WP_196418288.1">
    <property type="nucleotide sequence ID" value="NZ_JADQTO010000021.1"/>
</dbReference>
<sequence>MTATTPTLPPAVRGDTSAPRRDRGRGLRRLVPLLPALVLLALFFAGPMLWSVYTAFTDAALSGSGAVEFVGLANFDRMLHDPAFWNSILLTLIFVVGSAVIGQNTLGLLLALLMRGRNRVTRNVVNGLVLAAWAVPETVAGFCWYAFLHRTGTLNELLQHVGLSQNWLYTAPMVAVIFANVWRGTAFSMLVYDAALSDVPPELMEAASIDGASGWQKLRYVTLPLIRRSIVSNLMLITLQTLAAFGLIFVMTGGGPGNASQTTPLYMYEQSFKFYELSYGTAMALVLLVVGALFSAIYLRLIRLED</sequence>
<feature type="transmembrane region" description="Helical" evidence="7">
    <location>
        <begin position="30"/>
        <end position="53"/>
    </location>
</feature>
<dbReference type="PANTHER" id="PTHR43005:SF1">
    <property type="entry name" value="SPERMIDINE_PUTRESCINE TRANSPORT SYSTEM PERMEASE PROTEIN"/>
    <property type="match status" value="1"/>
</dbReference>
<dbReference type="Gene3D" id="1.10.3720.10">
    <property type="entry name" value="MetI-like"/>
    <property type="match status" value="1"/>
</dbReference>
<dbReference type="EMBL" id="JADQTO010000021">
    <property type="protein sequence ID" value="MBG0566510.1"/>
    <property type="molecule type" value="Genomic_DNA"/>
</dbReference>
<evidence type="ECO:0000256" key="2">
    <source>
        <dbReference type="ARBA" id="ARBA00022448"/>
    </source>
</evidence>
<dbReference type="SUPFAM" id="SSF160964">
    <property type="entry name" value="MalF N-terminal region-like"/>
    <property type="match status" value="1"/>
</dbReference>
<feature type="transmembrane region" description="Helical" evidence="7">
    <location>
        <begin position="125"/>
        <end position="147"/>
    </location>
</feature>
<dbReference type="Pfam" id="PF00528">
    <property type="entry name" value="BPD_transp_1"/>
    <property type="match status" value="1"/>
</dbReference>
<evidence type="ECO:0000259" key="9">
    <source>
        <dbReference type="PROSITE" id="PS50928"/>
    </source>
</evidence>
<evidence type="ECO:0000313" key="10">
    <source>
        <dbReference type="EMBL" id="MBG0566510.1"/>
    </source>
</evidence>
<dbReference type="Proteomes" id="UP000598146">
    <property type="component" value="Unassembled WGS sequence"/>
</dbReference>
<keyword evidence="3" id="KW-1003">Cell membrane</keyword>
<evidence type="ECO:0000256" key="4">
    <source>
        <dbReference type="ARBA" id="ARBA00022692"/>
    </source>
</evidence>
<feature type="transmembrane region" description="Helical" evidence="7">
    <location>
        <begin position="234"/>
        <end position="257"/>
    </location>
</feature>
<dbReference type="CDD" id="cd06261">
    <property type="entry name" value="TM_PBP2"/>
    <property type="match status" value="1"/>
</dbReference>
<dbReference type="SUPFAM" id="SSF161098">
    <property type="entry name" value="MetI-like"/>
    <property type="match status" value="1"/>
</dbReference>
<gene>
    <name evidence="10" type="ORF">I4J89_34205</name>
</gene>
<keyword evidence="6 7" id="KW-0472">Membrane</keyword>
<keyword evidence="11" id="KW-1185">Reference proteome</keyword>
<comment type="subcellular location">
    <subcellularLocation>
        <location evidence="1 7">Cell membrane</location>
        <topology evidence="1 7">Multi-pass membrane protein</topology>
    </subcellularLocation>
</comment>
<organism evidence="10 11">
    <name type="scientific">Actinoplanes aureus</name>
    <dbReference type="NCBI Taxonomy" id="2792083"/>
    <lineage>
        <taxon>Bacteria</taxon>
        <taxon>Bacillati</taxon>
        <taxon>Actinomycetota</taxon>
        <taxon>Actinomycetes</taxon>
        <taxon>Micromonosporales</taxon>
        <taxon>Micromonosporaceae</taxon>
        <taxon>Actinoplanes</taxon>
    </lineage>
</organism>
<evidence type="ECO:0000256" key="1">
    <source>
        <dbReference type="ARBA" id="ARBA00004651"/>
    </source>
</evidence>
<feature type="transmembrane region" description="Helical" evidence="7">
    <location>
        <begin position="167"/>
        <end position="192"/>
    </location>
</feature>
<comment type="similarity">
    <text evidence="7">Belongs to the binding-protein-dependent transport system permease family.</text>
</comment>
<dbReference type="GO" id="GO:0005886">
    <property type="term" value="C:plasma membrane"/>
    <property type="evidence" value="ECO:0007669"/>
    <property type="project" value="UniProtKB-SubCell"/>
</dbReference>
<protein>
    <submittedName>
        <fullName evidence="10">Sugar ABC transporter permease</fullName>
    </submittedName>
</protein>
<dbReference type="InterPro" id="IPR000515">
    <property type="entry name" value="MetI-like"/>
</dbReference>
<evidence type="ECO:0000256" key="5">
    <source>
        <dbReference type="ARBA" id="ARBA00022989"/>
    </source>
</evidence>
<proteinExistence type="inferred from homology"/>
<evidence type="ECO:0000256" key="7">
    <source>
        <dbReference type="RuleBase" id="RU363032"/>
    </source>
</evidence>
<dbReference type="GO" id="GO:0055085">
    <property type="term" value="P:transmembrane transport"/>
    <property type="evidence" value="ECO:0007669"/>
    <property type="project" value="InterPro"/>
</dbReference>
<name>A0A931CAQ4_9ACTN</name>
<dbReference type="InterPro" id="IPR035906">
    <property type="entry name" value="MetI-like_sf"/>
</dbReference>
<comment type="caution">
    <text evidence="10">The sequence shown here is derived from an EMBL/GenBank/DDBJ whole genome shotgun (WGS) entry which is preliminary data.</text>
</comment>
<evidence type="ECO:0000256" key="6">
    <source>
        <dbReference type="ARBA" id="ARBA00023136"/>
    </source>
</evidence>
<feature type="region of interest" description="Disordered" evidence="8">
    <location>
        <begin position="1"/>
        <end position="23"/>
    </location>
</feature>
<evidence type="ECO:0000256" key="3">
    <source>
        <dbReference type="ARBA" id="ARBA00022475"/>
    </source>
</evidence>
<feature type="transmembrane region" description="Helical" evidence="7">
    <location>
        <begin position="88"/>
        <end position="113"/>
    </location>
</feature>
<keyword evidence="4 7" id="KW-0812">Transmembrane</keyword>
<dbReference type="AlphaFoldDB" id="A0A931CAQ4"/>
<accession>A0A931CAQ4</accession>
<feature type="domain" description="ABC transmembrane type-1" evidence="9">
    <location>
        <begin position="89"/>
        <end position="298"/>
    </location>
</feature>
<evidence type="ECO:0000256" key="8">
    <source>
        <dbReference type="SAM" id="MobiDB-lite"/>
    </source>
</evidence>
<dbReference type="PROSITE" id="PS50928">
    <property type="entry name" value="ABC_TM1"/>
    <property type="match status" value="1"/>
</dbReference>
<keyword evidence="2 7" id="KW-0813">Transport</keyword>
<feature type="transmembrane region" description="Helical" evidence="7">
    <location>
        <begin position="277"/>
        <end position="299"/>
    </location>
</feature>
<evidence type="ECO:0000313" key="11">
    <source>
        <dbReference type="Proteomes" id="UP000598146"/>
    </source>
</evidence>
<keyword evidence="5 7" id="KW-1133">Transmembrane helix</keyword>
<dbReference type="PANTHER" id="PTHR43005">
    <property type="entry name" value="BLR7065 PROTEIN"/>
    <property type="match status" value="1"/>
</dbReference>